<comment type="caution">
    <text evidence="3">The sequence shown here is derived from an EMBL/GenBank/DDBJ whole genome shotgun (WGS) entry which is preliminary data.</text>
</comment>
<protein>
    <submittedName>
        <fullName evidence="3">Putative membrane protein</fullName>
    </submittedName>
</protein>
<sequence length="154" mass="16691">MLVSHAIALSIHLLAATYWVGGMAVMHTVVRPAAARTLAPPLRLPFMAGALERFFRGVTVAIAALVFSGLALLHLRGQGAQLHWGLDTMLAIAGLMIAIFVRLRLVMFPLLRAAVDRGDWPRAADELARIRRLVLVNLGLGSLVYLVVLIGRVL</sequence>
<feature type="transmembrane region" description="Helical" evidence="1">
    <location>
        <begin position="54"/>
        <end position="75"/>
    </location>
</feature>
<keyword evidence="4" id="KW-1185">Reference proteome</keyword>
<evidence type="ECO:0000259" key="2">
    <source>
        <dbReference type="Pfam" id="PF05425"/>
    </source>
</evidence>
<dbReference type="OrthoDB" id="8419862at2"/>
<dbReference type="GO" id="GO:0016020">
    <property type="term" value="C:membrane"/>
    <property type="evidence" value="ECO:0007669"/>
    <property type="project" value="InterPro"/>
</dbReference>
<organism evidence="3 4">
    <name type="scientific">Sphaerotilus hippei</name>
    <dbReference type="NCBI Taxonomy" id="744406"/>
    <lineage>
        <taxon>Bacteria</taxon>
        <taxon>Pseudomonadati</taxon>
        <taxon>Pseudomonadota</taxon>
        <taxon>Betaproteobacteria</taxon>
        <taxon>Burkholderiales</taxon>
        <taxon>Sphaerotilaceae</taxon>
        <taxon>Sphaerotilus</taxon>
    </lineage>
</organism>
<reference evidence="3 4" key="1">
    <citation type="submission" date="2018-05" db="EMBL/GenBank/DDBJ databases">
        <title>Genomic Encyclopedia of Type Strains, Phase IV (KMG-IV): sequencing the most valuable type-strain genomes for metagenomic binning, comparative biology and taxonomic classification.</title>
        <authorList>
            <person name="Goeker M."/>
        </authorList>
    </citation>
    <scope>NUCLEOTIDE SEQUENCE [LARGE SCALE GENOMIC DNA]</scope>
    <source>
        <strain evidence="3 4">DSM 566</strain>
    </source>
</reference>
<dbReference type="EMBL" id="QJJS01000003">
    <property type="protein sequence ID" value="PXW97941.1"/>
    <property type="molecule type" value="Genomic_DNA"/>
</dbReference>
<proteinExistence type="predicted"/>
<keyword evidence="1" id="KW-1133">Transmembrane helix</keyword>
<keyword evidence="1" id="KW-0472">Membrane</keyword>
<gene>
    <name evidence="3" type="ORF">C7444_10332</name>
</gene>
<evidence type="ECO:0000256" key="1">
    <source>
        <dbReference type="SAM" id="Phobius"/>
    </source>
</evidence>
<dbReference type="AlphaFoldDB" id="A0A318H488"/>
<name>A0A318H488_9BURK</name>
<dbReference type="RefSeq" id="WP_110399520.1">
    <property type="nucleotide sequence ID" value="NZ_QJJS01000003.1"/>
</dbReference>
<dbReference type="InterPro" id="IPR008457">
    <property type="entry name" value="Cu-R_CopD_dom"/>
</dbReference>
<feature type="transmembrane region" description="Helical" evidence="1">
    <location>
        <begin position="87"/>
        <end position="110"/>
    </location>
</feature>
<feature type="transmembrane region" description="Helical" evidence="1">
    <location>
        <begin position="130"/>
        <end position="151"/>
    </location>
</feature>
<evidence type="ECO:0000313" key="4">
    <source>
        <dbReference type="Proteomes" id="UP000247811"/>
    </source>
</evidence>
<evidence type="ECO:0000313" key="3">
    <source>
        <dbReference type="EMBL" id="PXW97941.1"/>
    </source>
</evidence>
<feature type="domain" description="Copper resistance protein D" evidence="2">
    <location>
        <begin position="49"/>
        <end position="148"/>
    </location>
</feature>
<keyword evidence="1" id="KW-0812">Transmembrane</keyword>
<accession>A0A318H488</accession>
<dbReference type="Pfam" id="PF05425">
    <property type="entry name" value="CopD"/>
    <property type="match status" value="1"/>
</dbReference>
<dbReference type="Proteomes" id="UP000247811">
    <property type="component" value="Unassembled WGS sequence"/>
</dbReference>